<dbReference type="InterPro" id="IPR018027">
    <property type="entry name" value="Asn/Gln_amidotransferase"/>
</dbReference>
<protein>
    <recommendedName>
        <fullName evidence="3 11">Aspartyl/glutamyl-tRNA(Asn/Gln) amidotransferase subunit B</fullName>
        <shortName evidence="11">Asp/Glu-ADT subunit B</shortName>
        <ecNumber evidence="11">6.3.5.-</ecNumber>
    </recommendedName>
</protein>
<comment type="catalytic activity">
    <reaction evidence="10 11">
        <text>L-glutamyl-tRNA(Gln) + L-glutamine + ATP + H2O = L-glutaminyl-tRNA(Gln) + L-glutamate + ADP + phosphate + H(+)</text>
        <dbReference type="Rhea" id="RHEA:17521"/>
        <dbReference type="Rhea" id="RHEA-COMP:9681"/>
        <dbReference type="Rhea" id="RHEA-COMP:9684"/>
        <dbReference type="ChEBI" id="CHEBI:15377"/>
        <dbReference type="ChEBI" id="CHEBI:15378"/>
        <dbReference type="ChEBI" id="CHEBI:29985"/>
        <dbReference type="ChEBI" id="CHEBI:30616"/>
        <dbReference type="ChEBI" id="CHEBI:43474"/>
        <dbReference type="ChEBI" id="CHEBI:58359"/>
        <dbReference type="ChEBI" id="CHEBI:78520"/>
        <dbReference type="ChEBI" id="CHEBI:78521"/>
        <dbReference type="ChEBI" id="CHEBI:456216"/>
    </reaction>
</comment>
<dbReference type="FunFam" id="1.10.10.410:FF:000001">
    <property type="entry name" value="Aspartyl/glutamyl-tRNA(Asn/Gln) amidotransferase subunit B"/>
    <property type="match status" value="1"/>
</dbReference>
<dbReference type="HOGENOM" id="CLU_019240_0_0_2"/>
<dbReference type="GO" id="GO:0050567">
    <property type="term" value="F:glutaminyl-tRNA synthase (glutamine-hydrolyzing) activity"/>
    <property type="evidence" value="ECO:0007669"/>
    <property type="project" value="UniProtKB-UniRule"/>
</dbReference>
<proteinExistence type="inferred from homology"/>
<evidence type="ECO:0000256" key="5">
    <source>
        <dbReference type="ARBA" id="ARBA00022741"/>
    </source>
</evidence>
<evidence type="ECO:0000313" key="14">
    <source>
        <dbReference type="Proteomes" id="UP000009227"/>
    </source>
</evidence>
<keyword evidence="7 11" id="KW-0648">Protein biosynthesis</keyword>
<dbReference type="SUPFAM" id="SSF89095">
    <property type="entry name" value="GatB/YqeY motif"/>
    <property type="match status" value="1"/>
</dbReference>
<comment type="similarity">
    <text evidence="1 11">Belongs to the GatB/GatE family. GatB subfamily.</text>
</comment>
<dbReference type="Pfam" id="PF02934">
    <property type="entry name" value="GatB_N"/>
    <property type="match status" value="1"/>
</dbReference>
<keyword evidence="13" id="KW-0808">Transferase</keyword>
<keyword evidence="14" id="KW-1185">Reference proteome</keyword>
<dbReference type="STRING" id="880724.Metig_1775"/>
<evidence type="ECO:0000256" key="1">
    <source>
        <dbReference type="ARBA" id="ARBA00005306"/>
    </source>
</evidence>
<dbReference type="Pfam" id="PF02637">
    <property type="entry name" value="GatB_Yqey"/>
    <property type="match status" value="1"/>
</dbReference>
<dbReference type="GeneID" id="10644649"/>
<organism evidence="14">
    <name type="scientific">Methanotorris igneus (strain DSM 5666 / JCM 11834 / Kol 5)</name>
    <dbReference type="NCBI Taxonomy" id="880724"/>
    <lineage>
        <taxon>Archaea</taxon>
        <taxon>Methanobacteriati</taxon>
        <taxon>Methanobacteriota</taxon>
        <taxon>Methanomada group</taxon>
        <taxon>Methanococci</taxon>
        <taxon>Methanococcales</taxon>
        <taxon>Methanocaldococcaceae</taxon>
        <taxon>Methanotorris</taxon>
    </lineage>
</organism>
<sequence>MEDDVKMKCGLEIHVQVDTESKLFCKCPTNYKDVPPNTNVCPVCMGLPGAKPMPPNKKAVDVAIMVAKMLGCEIVINKDIYFQRKHYDYPDLPSGYQRTSVPIGVNGNFMGIGITEVHLEEDPGQYKPDLGLVDYNRSGTPLIEIVTEPDIKSPEEAREFLKQLMRLFRYIGCLRGEGSMRADVNISINYKGVQGNRVEVKNINSIKGVYKVLKYELIRQKNIIRRGGTVKRETRAFLESQMITKSMREKETAEDYRYIPDPDIQPIVIDEKWVKEVEEKMPETPLEKEKRFIREYGIREDDAKILVSDLELADAFEKVVAGLGKEKENINLAVTWIRNELKRVLQYNKIDFFESNIKVEHLIELIKLIKDKVISQKIGKKVIELLVEYRGEKSPKQIIDELGLTVITDEDTLEKACDEAIKNNPKAVEDYLNGNKPALNFLMGQVMKLTRGRADPKKVVEILKKKLDNQ</sequence>
<dbReference type="PROSITE" id="PS01234">
    <property type="entry name" value="GATB"/>
    <property type="match status" value="1"/>
</dbReference>
<evidence type="ECO:0000256" key="7">
    <source>
        <dbReference type="ARBA" id="ARBA00022917"/>
    </source>
</evidence>
<comment type="subunit">
    <text evidence="2 11">Heterotrimer of A, B and C subunits.</text>
</comment>
<feature type="domain" description="Asn/Gln amidotransferase" evidence="12">
    <location>
        <begin position="314"/>
        <end position="467"/>
    </location>
</feature>
<dbReference type="GO" id="GO:0006412">
    <property type="term" value="P:translation"/>
    <property type="evidence" value="ECO:0007669"/>
    <property type="project" value="UniProtKB-UniRule"/>
</dbReference>
<dbReference type="NCBIfam" id="TIGR00133">
    <property type="entry name" value="gatB"/>
    <property type="match status" value="1"/>
</dbReference>
<dbReference type="InterPro" id="IPR042114">
    <property type="entry name" value="GatB_C_1"/>
</dbReference>
<dbReference type="InterPro" id="IPR004413">
    <property type="entry name" value="GatB"/>
</dbReference>
<comment type="catalytic activity">
    <reaction evidence="9 11">
        <text>L-aspartyl-tRNA(Asn) + L-glutamine + ATP + H2O = L-asparaginyl-tRNA(Asn) + L-glutamate + ADP + phosphate + 2 H(+)</text>
        <dbReference type="Rhea" id="RHEA:14513"/>
        <dbReference type="Rhea" id="RHEA-COMP:9674"/>
        <dbReference type="Rhea" id="RHEA-COMP:9677"/>
        <dbReference type="ChEBI" id="CHEBI:15377"/>
        <dbReference type="ChEBI" id="CHEBI:15378"/>
        <dbReference type="ChEBI" id="CHEBI:29985"/>
        <dbReference type="ChEBI" id="CHEBI:30616"/>
        <dbReference type="ChEBI" id="CHEBI:43474"/>
        <dbReference type="ChEBI" id="CHEBI:58359"/>
        <dbReference type="ChEBI" id="CHEBI:78515"/>
        <dbReference type="ChEBI" id="CHEBI:78516"/>
        <dbReference type="ChEBI" id="CHEBI:456216"/>
    </reaction>
</comment>
<dbReference type="GO" id="GO:0070681">
    <property type="term" value="P:glutaminyl-tRNAGln biosynthesis via transamidation"/>
    <property type="evidence" value="ECO:0007669"/>
    <property type="project" value="TreeGrafter"/>
</dbReference>
<evidence type="ECO:0000256" key="4">
    <source>
        <dbReference type="ARBA" id="ARBA00022598"/>
    </source>
</evidence>
<dbReference type="EMBL" id="CP002737">
    <property type="protein sequence ID" value="AEF97307.1"/>
    <property type="molecule type" value="Genomic_DNA"/>
</dbReference>
<evidence type="ECO:0000256" key="10">
    <source>
        <dbReference type="ARBA" id="ARBA00047913"/>
    </source>
</evidence>
<reference evidence="13 14" key="1">
    <citation type="submission" date="2011-05" db="EMBL/GenBank/DDBJ databases">
        <title>Complete sequence of Methanotorris igneus Kol 5.</title>
        <authorList>
            <consortium name="US DOE Joint Genome Institute"/>
            <person name="Lucas S."/>
            <person name="Han J."/>
            <person name="Lapidus A."/>
            <person name="Cheng J.-F."/>
            <person name="Goodwin L."/>
            <person name="Pitluck S."/>
            <person name="Peters L."/>
            <person name="Mikhailova N."/>
            <person name="Chertkov O."/>
            <person name="Han C."/>
            <person name="Tapia R."/>
            <person name="Land M."/>
            <person name="Hauser L."/>
            <person name="Kyrpides N."/>
            <person name="Ivanova N."/>
            <person name="Pagani I."/>
            <person name="Sieprawska-Lupa M."/>
            <person name="Whitman W."/>
            <person name="Woyke T."/>
        </authorList>
    </citation>
    <scope>NUCLEOTIDE SEQUENCE [LARGE SCALE GENOMIC DNA]</scope>
    <source>
        <strain evidence="14">DSM 5666 / JCM 11834 / Kol 5</strain>
    </source>
</reference>
<dbReference type="HAMAP" id="MF_00121">
    <property type="entry name" value="GatB"/>
    <property type="match status" value="1"/>
</dbReference>
<accession>F6BCA1</accession>
<evidence type="ECO:0000259" key="12">
    <source>
        <dbReference type="SMART" id="SM00845"/>
    </source>
</evidence>
<dbReference type="InterPro" id="IPR006075">
    <property type="entry name" value="Asn/Gln-tRNA_Trfase_suB/E_cat"/>
</dbReference>
<dbReference type="Gene3D" id="1.10.150.380">
    <property type="entry name" value="GatB domain, N-terminal subdomain"/>
    <property type="match status" value="1"/>
</dbReference>
<dbReference type="PANTHER" id="PTHR11659:SF0">
    <property type="entry name" value="GLUTAMYL-TRNA(GLN) AMIDOTRANSFERASE SUBUNIT B, MITOCHONDRIAL"/>
    <property type="match status" value="1"/>
</dbReference>
<evidence type="ECO:0000256" key="3">
    <source>
        <dbReference type="ARBA" id="ARBA00016923"/>
    </source>
</evidence>
<keyword evidence="4 11" id="KW-0436">Ligase</keyword>
<dbReference type="InterPro" id="IPR014746">
    <property type="entry name" value="Gln_synth/guanido_kin_cat_dom"/>
</dbReference>
<dbReference type="InterPro" id="IPR017959">
    <property type="entry name" value="Asn/Gln-tRNA_amidoTrfase_suB/E"/>
</dbReference>
<dbReference type="NCBIfam" id="NF004012">
    <property type="entry name" value="PRK05477.1-2"/>
    <property type="match status" value="1"/>
</dbReference>
<dbReference type="InterPro" id="IPR003789">
    <property type="entry name" value="Asn/Gln_tRNA_amidoTrase-B-like"/>
</dbReference>
<dbReference type="KEGG" id="mig:Metig_1775"/>
<dbReference type="SUPFAM" id="SSF55931">
    <property type="entry name" value="Glutamine synthetase/guanido kinase"/>
    <property type="match status" value="1"/>
</dbReference>
<evidence type="ECO:0000256" key="11">
    <source>
        <dbReference type="HAMAP-Rule" id="MF_00121"/>
    </source>
</evidence>
<dbReference type="GO" id="GO:0050566">
    <property type="term" value="F:asparaginyl-tRNA synthase (glutamine-hydrolyzing) activity"/>
    <property type="evidence" value="ECO:0007669"/>
    <property type="project" value="RHEA"/>
</dbReference>
<dbReference type="Gene3D" id="1.10.10.410">
    <property type="match status" value="1"/>
</dbReference>
<dbReference type="InterPro" id="IPR017958">
    <property type="entry name" value="Gln-tRNA_amidoTrfase_suB_CS"/>
</dbReference>
<evidence type="ECO:0000313" key="13">
    <source>
        <dbReference type="EMBL" id="AEF97307.1"/>
    </source>
</evidence>
<comment type="function">
    <text evidence="8 11">Allows the formation of correctly charged Asn-tRNA(Asn) or Gln-tRNA(Gln) through the transamidation of misacylated Asp-tRNA(Asn) or Glu-tRNA(Gln) in organisms which lack either or both of asparaginyl-tRNA or glutaminyl-tRNA synthetases. The reaction takes place in the presence of glutamine and ATP through an activated phospho-Asp-tRNA(Asn) or phospho-Glu-tRNA(Gln).</text>
</comment>
<dbReference type="GO" id="GO:0005524">
    <property type="term" value="F:ATP binding"/>
    <property type="evidence" value="ECO:0007669"/>
    <property type="project" value="UniProtKB-KW"/>
</dbReference>
<dbReference type="PANTHER" id="PTHR11659">
    <property type="entry name" value="GLUTAMYL-TRNA GLN AMIDOTRANSFERASE SUBUNIT B MITOCHONDRIAL AND PROKARYOTIC PET112-RELATED"/>
    <property type="match status" value="1"/>
</dbReference>
<dbReference type="RefSeq" id="WP_013799896.1">
    <property type="nucleotide sequence ID" value="NC_015562.1"/>
</dbReference>
<dbReference type="OrthoDB" id="52755at2157"/>
<evidence type="ECO:0000256" key="2">
    <source>
        <dbReference type="ARBA" id="ARBA00011123"/>
    </source>
</evidence>
<keyword evidence="6 11" id="KW-0067">ATP-binding</keyword>
<dbReference type="AlphaFoldDB" id="F6BCA1"/>
<dbReference type="NCBIfam" id="NF004014">
    <property type="entry name" value="PRK05477.1-4"/>
    <property type="match status" value="1"/>
</dbReference>
<dbReference type="SMART" id="SM00845">
    <property type="entry name" value="GatB_Yqey"/>
    <property type="match status" value="1"/>
</dbReference>
<dbReference type="GO" id="GO:0016740">
    <property type="term" value="F:transferase activity"/>
    <property type="evidence" value="ECO:0007669"/>
    <property type="project" value="UniProtKB-KW"/>
</dbReference>
<dbReference type="InterPro" id="IPR023168">
    <property type="entry name" value="GatB_Yqey_C_2"/>
</dbReference>
<dbReference type="Proteomes" id="UP000009227">
    <property type="component" value="Chromosome"/>
</dbReference>
<name>F6BCA1_METIK</name>
<evidence type="ECO:0000256" key="6">
    <source>
        <dbReference type="ARBA" id="ARBA00022840"/>
    </source>
</evidence>
<dbReference type="EC" id="6.3.5.-" evidence="11"/>
<keyword evidence="5 11" id="KW-0547">Nucleotide-binding</keyword>
<evidence type="ECO:0000256" key="9">
    <source>
        <dbReference type="ARBA" id="ARBA00047380"/>
    </source>
</evidence>
<gene>
    <name evidence="11" type="primary">gatB</name>
    <name evidence="13" type="ordered locus">Metig_1775</name>
</gene>
<evidence type="ECO:0000256" key="8">
    <source>
        <dbReference type="ARBA" id="ARBA00024799"/>
    </source>
</evidence>